<feature type="compositionally biased region" description="Low complexity" evidence="1">
    <location>
        <begin position="167"/>
        <end position="177"/>
    </location>
</feature>
<dbReference type="SUPFAM" id="SSF55277">
    <property type="entry name" value="GYF domain"/>
    <property type="match status" value="1"/>
</dbReference>
<feature type="compositionally biased region" description="Low complexity" evidence="1">
    <location>
        <begin position="212"/>
        <end position="221"/>
    </location>
</feature>
<accession>A0A7R9BHP1</accession>
<feature type="compositionally biased region" description="Acidic residues" evidence="1">
    <location>
        <begin position="291"/>
        <end position="305"/>
    </location>
</feature>
<keyword evidence="4" id="KW-1185">Reference proteome</keyword>
<feature type="region of interest" description="Disordered" evidence="1">
    <location>
        <begin position="601"/>
        <end position="660"/>
    </location>
</feature>
<dbReference type="InterPro" id="IPR003169">
    <property type="entry name" value="GYF"/>
</dbReference>
<sequence>MALPHWLLVMRRSRDNNNYDENMFGRSLVVGLQLRALSGSGGHEGGSPPPPALGTNKYKLADYRYGREEMLALISHSPQPPANLDTEDAFFSSKPREPLSVEPITEEEATLLRYGVNSDAVRAAARTGAALVGENTGGNGEILDVRGVSERGNRGIGRGGRGGARGRGSSTTGLRGNLRGTSTEEELEPGKRGTGAWGDWSDSRYGGGGATAGASRGSSTAVDNWRQREGLNDEAASGGDWRHTGNHSKWGERGPSWRERGFDEERRGGHTGRGGWRGSGNRPAARRERGFDDDDDGYEIDDGEDRDGPRDASSDTPRNSTDPRESSHSPPSRPRKDSELVDDHPNEAGDSRRIVDPSGVDEPTRKQQDGENRPNVRMETNDSTKRSESSADADASGRHEMSVRFGTDFQLEVADQSNTRDEVSKATASSHTNPVHIPVDQNAHGGNGDHVDALLSQRFPPGRDNISTTHFHDASGEPEVSSILNSNAGQGMKSTSGLSPESSSSPTIPVSWFYRDPSGVIQGPFTPSEMSDWFLRGFFKDALLLRRSFDEHFMSLGQMKARFGSNPFSQQLAQPTPPKDLAVTDPAIVSQAFPQASRLPQTMLPPLAGNPPTSSQGLMSGLFGNSSSQMSGLPSSPLRAPGQPAPQTRGSPGDILSAGHARGMQNMSSASIGSAARRLNTDAQGTLSLPQYLANMPLSKDAGNSWKTGPLGGSMPGIMDDRGVMQQDVGQPGLNFMQNLQQSSHQQMSHPQNVHMGLGPQIVQKSSTPVQQLLTNMLGPNANQMQPHSVGVPGLQHDQANQQTDNSLSALLQKLNMQNPQGNVQQIPYMEIDQKDPLKNVGAGHFSLPMMQPRAPLPGVIHGSLPNSHGMPINMPIPSQNQQPHSDAFQSLLLQMKHQQGLSQTLMHQLVLERSANVIVDAKSESSHCRLIFRNSGDMTDLCRTEEDVTGWEGYADNRSSESESRKSEDSSSDDFPGTSLPSRSVSVGVQTSNQLLLEYFQKFADFLAANRATYKLLSRTQSQGPDEASLAEERKMREEIEEKKKAVDEERKRLEQERLQWEEDCRRKREQQLEEDRKRKEEEERLKLVRQEEAERLEAERRQMAFLQQQRLELQKELEKKEAERKRQEEEERMQALLEKKRQEEIQRRAYEVEALKRKLEHEEKERQLHEAARAKAQAATEASERLRLSEIQRREAEEEQERERVQDDALQTAILKNAVGGVPWGGKGPQVSSSTSFLEVQAQEEMELSQRAPSPPQKVAQNEWSAAGVPLRWATQAQVQAPVEPKSLAEIQAEEEQKMKMITREKQRAAASAAAARAQKENAALAPTSQGISWASKAACGLPAATPSPPLATPVAPKPVTHAAAPTSTWSNATSPHAAKAAAPAPAPASVPTGSFWSTVAKGTQKQQQVAPQAKANPPGSKPKNQPAKKNDDHMMKLFDHPRSKSDDDFTKWCYKALEELQIGTTIDVATFIAFLKDVESPFEVQDYGASYLGTDKPAKEFIREFLERRSKWKNSMKSAKAPEDSMLGPAKAINPNSQSSQSSQVHHHSNTGNHSSMSSQTLSADAFHVVKGKGKSKKNKKMQKVDNSILGFSVTAASDRVNVGDREFVDGM</sequence>
<feature type="compositionally biased region" description="Basic and acidic residues" evidence="1">
    <location>
        <begin position="362"/>
        <end position="400"/>
    </location>
</feature>
<feature type="compositionally biased region" description="Gly residues" evidence="1">
    <location>
        <begin position="154"/>
        <end position="166"/>
    </location>
</feature>
<reference evidence="3" key="1">
    <citation type="submission" date="2020-11" db="EMBL/GenBank/DDBJ databases">
        <authorList>
            <person name="Tran Van P."/>
        </authorList>
    </citation>
    <scope>NUCLEOTIDE SEQUENCE</scope>
</reference>
<evidence type="ECO:0000256" key="1">
    <source>
        <dbReference type="SAM" id="MobiDB-lite"/>
    </source>
</evidence>
<gene>
    <name evidence="3" type="ORF">NMOB1V02_LOCUS2012</name>
</gene>
<feature type="compositionally biased region" description="Polar residues" evidence="1">
    <location>
        <begin position="1368"/>
        <end position="1377"/>
    </location>
</feature>
<feature type="compositionally biased region" description="Polar residues" evidence="1">
    <location>
        <begin position="1553"/>
        <end position="1562"/>
    </location>
</feature>
<feature type="region of interest" description="Disordered" evidence="1">
    <location>
        <begin position="485"/>
        <end position="504"/>
    </location>
</feature>
<feature type="region of interest" description="Disordered" evidence="1">
    <location>
        <begin position="1342"/>
        <end position="1434"/>
    </location>
</feature>
<evidence type="ECO:0000313" key="4">
    <source>
        <dbReference type="Proteomes" id="UP000678499"/>
    </source>
</evidence>
<feature type="region of interest" description="Disordered" evidence="1">
    <location>
        <begin position="416"/>
        <end position="453"/>
    </location>
</feature>
<dbReference type="GO" id="GO:0005829">
    <property type="term" value="C:cytosol"/>
    <property type="evidence" value="ECO:0007669"/>
    <property type="project" value="TreeGrafter"/>
</dbReference>
<feature type="region of interest" description="Disordered" evidence="1">
    <location>
        <begin position="1221"/>
        <end position="1265"/>
    </location>
</feature>
<feature type="compositionally biased region" description="Basic and acidic residues" evidence="1">
    <location>
        <begin position="959"/>
        <end position="970"/>
    </location>
</feature>
<feature type="compositionally biased region" description="Basic and acidic residues" evidence="1">
    <location>
        <begin position="249"/>
        <end position="268"/>
    </location>
</feature>
<dbReference type="InterPro" id="IPR035445">
    <property type="entry name" value="GYF-like_dom_sf"/>
</dbReference>
<dbReference type="OrthoDB" id="48509at2759"/>
<dbReference type="PROSITE" id="PS50829">
    <property type="entry name" value="GYF"/>
    <property type="match status" value="1"/>
</dbReference>
<dbReference type="SMART" id="SM00444">
    <property type="entry name" value="GYF"/>
    <property type="match status" value="1"/>
</dbReference>
<dbReference type="Pfam" id="PF02213">
    <property type="entry name" value="GYF"/>
    <property type="match status" value="1"/>
</dbReference>
<feature type="region of interest" description="Disordered" evidence="1">
    <location>
        <begin position="954"/>
        <end position="987"/>
    </location>
</feature>
<feature type="domain" description="GYF" evidence="2">
    <location>
        <begin position="509"/>
        <end position="557"/>
    </location>
</feature>
<dbReference type="Gene3D" id="3.30.1490.40">
    <property type="match status" value="1"/>
</dbReference>
<dbReference type="PANTHER" id="PTHR14445">
    <property type="entry name" value="GRB10 INTERACTING GYF PROTEIN"/>
    <property type="match status" value="1"/>
</dbReference>
<dbReference type="EMBL" id="OA882252">
    <property type="protein sequence ID" value="CAD7274160.1"/>
    <property type="molecule type" value="Genomic_DNA"/>
</dbReference>
<feature type="region of interest" description="Disordered" evidence="1">
    <location>
        <begin position="1516"/>
        <end position="1562"/>
    </location>
</feature>
<feature type="compositionally biased region" description="Basic and acidic residues" evidence="1">
    <location>
        <begin position="334"/>
        <end position="355"/>
    </location>
</feature>
<dbReference type="EMBL" id="CAJPEX010000215">
    <property type="protein sequence ID" value="CAG0914312.1"/>
    <property type="molecule type" value="Genomic_DNA"/>
</dbReference>
<proteinExistence type="predicted"/>
<dbReference type="Proteomes" id="UP000678499">
    <property type="component" value="Unassembled WGS sequence"/>
</dbReference>
<dbReference type="PANTHER" id="PTHR14445:SF36">
    <property type="entry name" value="FI03272P-RELATED"/>
    <property type="match status" value="1"/>
</dbReference>
<feature type="compositionally biased region" description="Low complexity" evidence="1">
    <location>
        <begin position="1407"/>
        <end position="1421"/>
    </location>
</feature>
<feature type="compositionally biased region" description="Low complexity" evidence="1">
    <location>
        <begin position="626"/>
        <end position="638"/>
    </location>
</feature>
<evidence type="ECO:0000259" key="2">
    <source>
        <dbReference type="PROSITE" id="PS50829"/>
    </source>
</evidence>
<organism evidence="3">
    <name type="scientific">Notodromas monacha</name>
    <dbReference type="NCBI Taxonomy" id="399045"/>
    <lineage>
        <taxon>Eukaryota</taxon>
        <taxon>Metazoa</taxon>
        <taxon>Ecdysozoa</taxon>
        <taxon>Arthropoda</taxon>
        <taxon>Crustacea</taxon>
        <taxon>Oligostraca</taxon>
        <taxon>Ostracoda</taxon>
        <taxon>Podocopa</taxon>
        <taxon>Podocopida</taxon>
        <taxon>Cypridocopina</taxon>
        <taxon>Cypridoidea</taxon>
        <taxon>Cyprididae</taxon>
        <taxon>Notodromas</taxon>
    </lineage>
</organism>
<dbReference type="InterPro" id="IPR051640">
    <property type="entry name" value="GRB10-interact_GYF"/>
</dbReference>
<feature type="compositionally biased region" description="Low complexity" evidence="1">
    <location>
        <begin position="494"/>
        <end position="504"/>
    </location>
</feature>
<protein>
    <recommendedName>
        <fullName evidence="2">GYF domain-containing protein</fullName>
    </recommendedName>
</protein>
<feature type="region of interest" description="Disordered" evidence="1">
    <location>
        <begin position="150"/>
        <end position="400"/>
    </location>
</feature>
<evidence type="ECO:0000313" key="3">
    <source>
        <dbReference type="EMBL" id="CAD7274160.1"/>
    </source>
</evidence>
<feature type="compositionally biased region" description="Basic and acidic residues" evidence="1">
    <location>
        <begin position="1161"/>
        <end position="1175"/>
    </location>
</feature>
<feature type="compositionally biased region" description="Basic and acidic residues" evidence="1">
    <location>
        <begin position="1184"/>
        <end position="1209"/>
    </location>
</feature>
<feature type="compositionally biased region" description="Polar residues" evidence="1">
    <location>
        <begin position="1394"/>
        <end position="1406"/>
    </location>
</feature>
<feature type="region of interest" description="Disordered" evidence="1">
    <location>
        <begin position="1161"/>
        <end position="1209"/>
    </location>
</feature>
<name>A0A7R9BHP1_9CRUS</name>